<evidence type="ECO:0000259" key="6">
    <source>
        <dbReference type="Pfam" id="PF00724"/>
    </source>
</evidence>
<dbReference type="PANTHER" id="PTHR43303">
    <property type="entry name" value="NADPH DEHYDROGENASE C23G7.10C-RELATED"/>
    <property type="match status" value="1"/>
</dbReference>
<evidence type="ECO:0000256" key="3">
    <source>
        <dbReference type="ARBA" id="ARBA00022643"/>
    </source>
</evidence>
<keyword evidence="8" id="KW-1185">Reference proteome</keyword>
<evidence type="ECO:0000256" key="2">
    <source>
        <dbReference type="ARBA" id="ARBA00022630"/>
    </source>
</evidence>
<evidence type="ECO:0000256" key="4">
    <source>
        <dbReference type="ARBA" id="ARBA00022857"/>
    </source>
</evidence>
<dbReference type="EMBL" id="MU404356">
    <property type="protein sequence ID" value="KAI1611475.1"/>
    <property type="molecule type" value="Genomic_DNA"/>
</dbReference>
<dbReference type="GO" id="GO:0050661">
    <property type="term" value="F:NADP binding"/>
    <property type="evidence" value="ECO:0007669"/>
    <property type="project" value="InterPro"/>
</dbReference>
<dbReference type="InterPro" id="IPR001155">
    <property type="entry name" value="OxRdtase_FMN_N"/>
</dbReference>
<protein>
    <submittedName>
        <fullName evidence="7">NADH-dependent flavin oxidoreductase</fullName>
    </submittedName>
</protein>
<dbReference type="GO" id="GO:0003959">
    <property type="term" value="F:NADPH dehydrogenase activity"/>
    <property type="evidence" value="ECO:0007669"/>
    <property type="project" value="InterPro"/>
</dbReference>
<sequence length="418" mass="45399">MGSTEQKPVIFNKAAEGISYFTPAQIPPAGTAKDPQPEGHPIPKIFQPLKIRGVTFPNRIWLSPLCQYSAQNGYLTDWHLTHLGGIIQRGPGLTLVEATGVTPEGRITPEDSGLWEDGQMAPLKRIVEFAHSQNQKIGIQLGHAGRKASTVAPWLSLGDTAQKEANGWPDECLAPSAIAFQSSFPHPNALTLEGIQRIKDAFVAAVKRAVEVGFDVIEIHNAHGYLLHEFLSPVSNKRTDKYGGSFENRTRLTREIVEATRAVIPESMPLFLRISADDWLKEVPEPEFAESWTIEDTVKLAPILAELGVDLLDVSSGGIHPKQHIHGGPGYQAPFSKAVKDKVGDSLLVTVVGSITSGHQAEEIAQSGVDGVFVGRYFQKNPGLVWTFAEDLGTEIHIANQISWGFGGRAGGKGHQKK</sequence>
<dbReference type="SUPFAM" id="SSF51395">
    <property type="entry name" value="FMN-linked oxidoreductases"/>
    <property type="match status" value="1"/>
</dbReference>
<evidence type="ECO:0000313" key="7">
    <source>
        <dbReference type="EMBL" id="KAI1611475.1"/>
    </source>
</evidence>
<dbReference type="InterPro" id="IPR044152">
    <property type="entry name" value="YqjM-like"/>
</dbReference>
<dbReference type="Gene3D" id="3.20.20.70">
    <property type="entry name" value="Aldolase class I"/>
    <property type="match status" value="1"/>
</dbReference>
<keyword evidence="3" id="KW-0288">FMN</keyword>
<keyword evidence="4" id="KW-0521">NADP</keyword>
<dbReference type="GO" id="GO:0010181">
    <property type="term" value="F:FMN binding"/>
    <property type="evidence" value="ECO:0007669"/>
    <property type="project" value="InterPro"/>
</dbReference>
<dbReference type="Pfam" id="PF00724">
    <property type="entry name" value="Oxidored_FMN"/>
    <property type="match status" value="1"/>
</dbReference>
<keyword evidence="2" id="KW-0285">Flavoprotein</keyword>
<proteinExistence type="predicted"/>
<reference evidence="7" key="1">
    <citation type="journal article" date="2022" name="bioRxiv">
        <title>Deciphering the potential niche of two novel black yeast fungi from a biological soil crust based on their genomes, phenotypes, and melanin regulation.</title>
        <authorList>
            <consortium name="DOE Joint Genome Institute"/>
            <person name="Carr E.C."/>
            <person name="Barton Q."/>
            <person name="Grambo S."/>
            <person name="Sullivan M."/>
            <person name="Renfro C.M."/>
            <person name="Kuo A."/>
            <person name="Pangilinan J."/>
            <person name="Lipzen A."/>
            <person name="Keymanesh K."/>
            <person name="Savage E."/>
            <person name="Barry K."/>
            <person name="Grigoriev I.V."/>
            <person name="Riekhof W.R."/>
            <person name="Harris S.S."/>
        </authorList>
    </citation>
    <scope>NUCLEOTIDE SEQUENCE</scope>
    <source>
        <strain evidence="7">JF 03-4F</strain>
    </source>
</reference>
<gene>
    <name evidence="7" type="ORF">EDD36DRAFT_290235</name>
</gene>
<comment type="cofactor">
    <cofactor evidence="1">
        <name>FMN</name>
        <dbReference type="ChEBI" id="CHEBI:58210"/>
    </cofactor>
</comment>
<dbReference type="CDD" id="cd02932">
    <property type="entry name" value="OYE_YqiM_FMN"/>
    <property type="match status" value="1"/>
</dbReference>
<accession>A0AAN6DRE0</accession>
<evidence type="ECO:0000313" key="8">
    <source>
        <dbReference type="Proteomes" id="UP001203852"/>
    </source>
</evidence>
<feature type="domain" description="NADH:flavin oxidoreductase/NADH oxidase N-terminal" evidence="6">
    <location>
        <begin position="44"/>
        <end position="392"/>
    </location>
</feature>
<dbReference type="AlphaFoldDB" id="A0AAN6DRE0"/>
<organism evidence="7 8">
    <name type="scientific">Exophiala viscosa</name>
    <dbReference type="NCBI Taxonomy" id="2486360"/>
    <lineage>
        <taxon>Eukaryota</taxon>
        <taxon>Fungi</taxon>
        <taxon>Dikarya</taxon>
        <taxon>Ascomycota</taxon>
        <taxon>Pezizomycotina</taxon>
        <taxon>Eurotiomycetes</taxon>
        <taxon>Chaetothyriomycetidae</taxon>
        <taxon>Chaetothyriales</taxon>
        <taxon>Herpotrichiellaceae</taxon>
        <taxon>Exophiala</taxon>
    </lineage>
</organism>
<dbReference type="PANTHER" id="PTHR43303:SF4">
    <property type="entry name" value="NADPH DEHYDROGENASE C23G7.10C-RELATED"/>
    <property type="match status" value="1"/>
</dbReference>
<dbReference type="InterPro" id="IPR013785">
    <property type="entry name" value="Aldolase_TIM"/>
</dbReference>
<name>A0AAN6DRE0_9EURO</name>
<keyword evidence="5" id="KW-0560">Oxidoreductase</keyword>
<dbReference type="Proteomes" id="UP001203852">
    <property type="component" value="Unassembled WGS sequence"/>
</dbReference>
<evidence type="ECO:0000256" key="1">
    <source>
        <dbReference type="ARBA" id="ARBA00001917"/>
    </source>
</evidence>
<evidence type="ECO:0000256" key="5">
    <source>
        <dbReference type="ARBA" id="ARBA00023002"/>
    </source>
</evidence>
<comment type="caution">
    <text evidence="7">The sequence shown here is derived from an EMBL/GenBank/DDBJ whole genome shotgun (WGS) entry which is preliminary data.</text>
</comment>